<dbReference type="SUPFAM" id="SSF55298">
    <property type="entry name" value="YjgF-like"/>
    <property type="match status" value="1"/>
</dbReference>
<dbReference type="Gene3D" id="3.30.1330.40">
    <property type="entry name" value="RutC-like"/>
    <property type="match status" value="1"/>
</dbReference>
<dbReference type="Pfam" id="PF01042">
    <property type="entry name" value="Ribonuc_L-PSP"/>
    <property type="match status" value="1"/>
</dbReference>
<organism evidence="2 3">
    <name type="scientific">Spirosoma aureum</name>
    <dbReference type="NCBI Taxonomy" id="2692134"/>
    <lineage>
        <taxon>Bacteria</taxon>
        <taxon>Pseudomonadati</taxon>
        <taxon>Bacteroidota</taxon>
        <taxon>Cytophagia</taxon>
        <taxon>Cytophagales</taxon>
        <taxon>Cytophagaceae</taxon>
        <taxon>Spirosoma</taxon>
    </lineage>
</organism>
<dbReference type="Proteomes" id="UP000501802">
    <property type="component" value="Chromosome"/>
</dbReference>
<dbReference type="KEGG" id="spib:G8759_25715"/>
<evidence type="ECO:0000313" key="3">
    <source>
        <dbReference type="Proteomes" id="UP000501802"/>
    </source>
</evidence>
<keyword evidence="1" id="KW-0732">Signal</keyword>
<dbReference type="InterPro" id="IPR035959">
    <property type="entry name" value="RutC-like_sf"/>
</dbReference>
<proteinExistence type="predicted"/>
<dbReference type="CDD" id="cd00448">
    <property type="entry name" value="YjgF_YER057c_UK114_family"/>
    <property type="match status" value="1"/>
</dbReference>
<name>A0A6G9ATV9_9BACT</name>
<evidence type="ECO:0000256" key="1">
    <source>
        <dbReference type="SAM" id="SignalP"/>
    </source>
</evidence>
<keyword evidence="3" id="KW-1185">Reference proteome</keyword>
<sequence length="148" mass="15953">MKIHFTVLLGVLLASFAQAQTTTKFPSGYLYKIEAGAIGRQVYVCNQRPFNTSGELVGVGDLTAQTQQVFENLKTALGTVGMTLRNVKQVTYHVKGQTSQVNSTISQQVNSVSATYFTQGAPGIAEIKSIPKIASDDILVEVEVIAEK</sequence>
<accession>A0A6G9ATV9</accession>
<dbReference type="EMBL" id="CP050063">
    <property type="protein sequence ID" value="QIP15784.1"/>
    <property type="molecule type" value="Genomic_DNA"/>
</dbReference>
<feature type="signal peptide" evidence="1">
    <location>
        <begin position="1"/>
        <end position="19"/>
    </location>
</feature>
<dbReference type="AlphaFoldDB" id="A0A6G9ATV9"/>
<evidence type="ECO:0000313" key="2">
    <source>
        <dbReference type="EMBL" id="QIP15784.1"/>
    </source>
</evidence>
<reference evidence="2 3" key="1">
    <citation type="submission" date="2020-03" db="EMBL/GenBank/DDBJ databases">
        <authorList>
            <person name="Kim M.K."/>
        </authorList>
    </citation>
    <scope>NUCLEOTIDE SEQUENCE [LARGE SCALE GENOMIC DNA]</scope>
    <source>
        <strain evidence="2 3">BT328</strain>
    </source>
</reference>
<dbReference type="InterPro" id="IPR006175">
    <property type="entry name" value="YjgF/YER057c/UK114"/>
</dbReference>
<protein>
    <submittedName>
        <fullName evidence="2">RidA family protein</fullName>
    </submittedName>
</protein>
<dbReference type="RefSeq" id="WP_167214717.1">
    <property type="nucleotide sequence ID" value="NZ_CP050063.1"/>
</dbReference>
<gene>
    <name evidence="2" type="ORF">G8759_25715</name>
</gene>
<feature type="chain" id="PRO_5026110241" evidence="1">
    <location>
        <begin position="20"/>
        <end position="148"/>
    </location>
</feature>